<feature type="compositionally biased region" description="Basic and acidic residues" evidence="7">
    <location>
        <begin position="973"/>
        <end position="1003"/>
    </location>
</feature>
<dbReference type="CDD" id="cd17729">
    <property type="entry name" value="BRCT_CTDP1"/>
    <property type="match status" value="1"/>
</dbReference>
<gene>
    <name evidence="10" type="ORF">MCOS_LOCUS6242</name>
</gene>
<evidence type="ECO:0000256" key="2">
    <source>
        <dbReference type="ARBA" id="ARBA00013081"/>
    </source>
</evidence>
<dbReference type="PANTHER" id="PTHR23081">
    <property type="entry name" value="RNA POLYMERASE II CTD PHOSPHATASE"/>
    <property type="match status" value="1"/>
</dbReference>
<dbReference type="SMART" id="SM00577">
    <property type="entry name" value="CPDc"/>
    <property type="match status" value="1"/>
</dbReference>
<feature type="domain" description="FCP1 homology" evidence="9">
    <location>
        <begin position="8"/>
        <end position="173"/>
    </location>
</feature>
<dbReference type="InterPro" id="IPR039189">
    <property type="entry name" value="Fcp1"/>
</dbReference>
<evidence type="ECO:0000256" key="4">
    <source>
        <dbReference type="ARBA" id="ARBA00023242"/>
    </source>
</evidence>
<feature type="region of interest" description="Disordered" evidence="7">
    <location>
        <begin position="1060"/>
        <end position="1090"/>
    </location>
</feature>
<feature type="region of interest" description="Disordered" evidence="7">
    <location>
        <begin position="1106"/>
        <end position="1136"/>
    </location>
</feature>
<feature type="compositionally biased region" description="Basic and acidic residues" evidence="7">
    <location>
        <begin position="948"/>
        <end position="957"/>
    </location>
</feature>
<feature type="compositionally biased region" description="Basic and acidic residues" evidence="7">
    <location>
        <begin position="733"/>
        <end position="755"/>
    </location>
</feature>
<dbReference type="SUPFAM" id="SSF56784">
    <property type="entry name" value="HAD-like"/>
    <property type="match status" value="1"/>
</dbReference>
<evidence type="ECO:0000259" key="9">
    <source>
        <dbReference type="PROSITE" id="PS50969"/>
    </source>
</evidence>
<comment type="subcellular location">
    <subcellularLocation>
        <location evidence="1">Nucleus</location>
    </subcellularLocation>
</comment>
<evidence type="ECO:0000313" key="10">
    <source>
        <dbReference type="EMBL" id="VDD80239.1"/>
    </source>
</evidence>
<evidence type="ECO:0000259" key="8">
    <source>
        <dbReference type="PROSITE" id="PS50172"/>
    </source>
</evidence>
<feature type="region of interest" description="Disordered" evidence="7">
    <location>
        <begin position="705"/>
        <end position="875"/>
    </location>
</feature>
<dbReference type="EMBL" id="UXSR01005244">
    <property type="protein sequence ID" value="VDD80239.1"/>
    <property type="molecule type" value="Genomic_DNA"/>
</dbReference>
<feature type="compositionally biased region" description="Acidic residues" evidence="7">
    <location>
        <begin position="809"/>
        <end position="852"/>
    </location>
</feature>
<dbReference type="PROSITE" id="PS50172">
    <property type="entry name" value="BRCT"/>
    <property type="match status" value="1"/>
</dbReference>
<accession>A0A3P6HX57</accession>
<evidence type="ECO:0000256" key="6">
    <source>
        <dbReference type="ARBA" id="ARBA00048336"/>
    </source>
</evidence>
<feature type="compositionally biased region" description="Basic and acidic residues" evidence="7">
    <location>
        <begin position="1125"/>
        <end position="1136"/>
    </location>
</feature>
<feature type="compositionally biased region" description="Polar residues" evidence="7">
    <location>
        <begin position="756"/>
        <end position="766"/>
    </location>
</feature>
<keyword evidence="3" id="KW-0378">Hydrolase</keyword>
<dbReference type="AlphaFoldDB" id="A0A3P6HX57"/>
<dbReference type="CDD" id="cd07521">
    <property type="entry name" value="HAD_FCP1-like"/>
    <property type="match status" value="1"/>
</dbReference>
<keyword evidence="11" id="KW-1185">Reference proteome</keyword>
<feature type="compositionally biased region" description="Low complexity" evidence="7">
    <location>
        <begin position="1106"/>
        <end position="1115"/>
    </location>
</feature>
<dbReference type="InterPro" id="IPR023214">
    <property type="entry name" value="HAD_sf"/>
</dbReference>
<dbReference type="InterPro" id="IPR004274">
    <property type="entry name" value="FCP1_dom"/>
</dbReference>
<proteinExistence type="predicted"/>
<dbReference type="PANTHER" id="PTHR23081:SF36">
    <property type="entry name" value="RNA POLYMERASE II SUBUNIT A C-TERMINAL DOMAIN PHOSPHATASE"/>
    <property type="match status" value="1"/>
</dbReference>
<feature type="region of interest" description="Disordered" evidence="7">
    <location>
        <begin position="202"/>
        <end position="312"/>
    </location>
</feature>
<feature type="compositionally biased region" description="Low complexity" evidence="7">
    <location>
        <begin position="229"/>
        <end position="257"/>
    </location>
</feature>
<feature type="compositionally biased region" description="Acidic residues" evidence="7">
    <location>
        <begin position="932"/>
        <end position="947"/>
    </location>
</feature>
<dbReference type="Gene3D" id="3.40.50.10190">
    <property type="entry name" value="BRCT domain"/>
    <property type="match status" value="1"/>
</dbReference>
<sequence length="1136" mass="127329">MKDEENLLASRKLALLIDLDQTVLHTTTTPHAFRYKVIIGGIHRFRLPGCPMIYHTRFRPHLTKFLKRMVKRFQMHICTFGNRAYAHQLASILDPERQYFCQRILSRDECFNPVTKSANLKALFPRGVHLVCIIDDRGDVWDWSPNLIQVQPYRYASVMQIISIKLLFALPQSLDDIVGRKVSSFANALFFPEIGDINGPPGRPLSMMPMPDFRALPPPPPPPPSPLCAPTDSSTSSSDEETPSPSNSPSSSAIISSAREGTAGSDCGEHQPDSQSEPKSTDGSKEKSKEDDTDVKKPKIASSFPPIADLGSPQQSIFEMSEEALDAFDADYLLRLEQILMEIHRRYYRAYDKHVAEISRLKAENQSIQEGSRCVRGYSQLADGIVSPFGVEPGGHGVVASCRRPDDMSLALASRTPTCWSSITLRWRMYLLSGIPHIANIMTQMRARVLGPSTHITLSGLTPTHRPARESLAGQIALGLGATLHNRLRFPKHDKPPAPSASTGVASLPVAKPRVYNLEPLVNSRKAGHFPTYIAHFWPYSSHKAFTTHLVACRQNTEKVAAARAYLAKSHRQPLHIVSPRWLWASHFRWQRLPEVQFPLDHDYNLNMFDPDANCFPGYYRHRHHRYRHRPQFASRDPFEDVVSYDRPNHTFLSNHSLNDVAEDKPELSPSMVRSAMESIERELHDRRCRRNRSEKLCLLEGEVEPKRKRAVSESGEQSDPVCPQTRKRPCTRKSDGHLSIVDKDVSERCEDTEGNHSTSRSPSISTDDDDGDADSNLEGKKVESISEGGFSLPSPIPPSESIDNPGTSEEENDPDDVAVVSDADEEDLNSTLAEEEEDEGADTNGEDEELPEGAPQPQEEDLKEQMKQYLPPPCPLEYAENPLLHMSPQVRFFLPFGIRNPSYAASQMLDEVEEAVMEEREERALSVPREMEDEESSSSSSADDEEAKCAYELDNYRDEEEDANEDDEVDDSDSHDGRGRDEQIHTHKDLEREERWLHEPRQKAFKNVRPTTTGCRSDSHEPPNYWSDPPVSDEYADLREFNTCPEGYDYVDAEQARELLRPETTRKSPTTKQADVGGGGGNYGGKKKPVIGAAGYLEVSLFGSEISSSSSESDSGGDDSDGDAVIKSDALKEFM</sequence>
<dbReference type="InterPro" id="IPR036412">
    <property type="entry name" value="HAD-like_sf"/>
</dbReference>
<dbReference type="Proteomes" id="UP000267029">
    <property type="component" value="Unassembled WGS sequence"/>
</dbReference>
<feature type="compositionally biased region" description="Acidic residues" evidence="7">
    <location>
        <begin position="958"/>
        <end position="972"/>
    </location>
</feature>
<evidence type="ECO:0000256" key="5">
    <source>
        <dbReference type="ARBA" id="ARBA00047761"/>
    </source>
</evidence>
<comment type="catalytic activity">
    <reaction evidence="5">
        <text>O-phospho-L-seryl-[protein] + H2O = L-seryl-[protein] + phosphate</text>
        <dbReference type="Rhea" id="RHEA:20629"/>
        <dbReference type="Rhea" id="RHEA-COMP:9863"/>
        <dbReference type="Rhea" id="RHEA-COMP:11604"/>
        <dbReference type="ChEBI" id="CHEBI:15377"/>
        <dbReference type="ChEBI" id="CHEBI:29999"/>
        <dbReference type="ChEBI" id="CHEBI:43474"/>
        <dbReference type="ChEBI" id="CHEBI:83421"/>
        <dbReference type="EC" id="3.1.3.16"/>
    </reaction>
</comment>
<dbReference type="Pfam" id="PF03031">
    <property type="entry name" value="NIF"/>
    <property type="match status" value="1"/>
</dbReference>
<dbReference type="Gene3D" id="3.40.50.1000">
    <property type="entry name" value="HAD superfamily/HAD-like"/>
    <property type="match status" value="1"/>
</dbReference>
<evidence type="ECO:0000256" key="3">
    <source>
        <dbReference type="ARBA" id="ARBA00022801"/>
    </source>
</evidence>
<feature type="compositionally biased region" description="Pro residues" evidence="7">
    <location>
        <begin position="216"/>
        <end position="227"/>
    </location>
</feature>
<evidence type="ECO:0000313" key="11">
    <source>
        <dbReference type="Proteomes" id="UP000267029"/>
    </source>
</evidence>
<dbReference type="SUPFAM" id="SSF52113">
    <property type="entry name" value="BRCT domain"/>
    <property type="match status" value="1"/>
</dbReference>
<feature type="compositionally biased region" description="Acidic residues" evidence="7">
    <location>
        <begin position="767"/>
        <end position="776"/>
    </location>
</feature>
<evidence type="ECO:0000256" key="1">
    <source>
        <dbReference type="ARBA" id="ARBA00004123"/>
    </source>
</evidence>
<dbReference type="InterPro" id="IPR001357">
    <property type="entry name" value="BRCT_dom"/>
</dbReference>
<protein>
    <recommendedName>
        <fullName evidence="2">protein-serine/threonine phosphatase</fullName>
        <ecNumber evidence="2">3.1.3.16</ecNumber>
    </recommendedName>
</protein>
<dbReference type="STRING" id="53468.A0A3P6HX57"/>
<dbReference type="OrthoDB" id="10249888at2759"/>
<dbReference type="InterPro" id="IPR011947">
    <property type="entry name" value="FCP1_euk"/>
</dbReference>
<feature type="domain" description="BRCT" evidence="8">
    <location>
        <begin position="547"/>
        <end position="600"/>
    </location>
</feature>
<name>A0A3P6HX57_MESCO</name>
<feature type="compositionally biased region" description="Basic and acidic residues" evidence="7">
    <location>
        <begin position="279"/>
        <end position="297"/>
    </location>
</feature>
<feature type="region of interest" description="Disordered" evidence="7">
    <location>
        <begin position="914"/>
        <end position="1033"/>
    </location>
</feature>
<dbReference type="InterPro" id="IPR036420">
    <property type="entry name" value="BRCT_dom_sf"/>
</dbReference>
<dbReference type="NCBIfam" id="TIGR02250">
    <property type="entry name" value="FCP1_euk"/>
    <property type="match status" value="1"/>
</dbReference>
<organism evidence="10 11">
    <name type="scientific">Mesocestoides corti</name>
    <name type="common">Flatworm</name>
    <dbReference type="NCBI Taxonomy" id="53468"/>
    <lineage>
        <taxon>Eukaryota</taxon>
        <taxon>Metazoa</taxon>
        <taxon>Spiralia</taxon>
        <taxon>Lophotrochozoa</taxon>
        <taxon>Platyhelminthes</taxon>
        <taxon>Cestoda</taxon>
        <taxon>Eucestoda</taxon>
        <taxon>Cyclophyllidea</taxon>
        <taxon>Mesocestoididae</taxon>
        <taxon>Mesocestoides</taxon>
    </lineage>
</organism>
<dbReference type="GO" id="GO:0008420">
    <property type="term" value="F:RNA polymerase II CTD heptapeptide repeat phosphatase activity"/>
    <property type="evidence" value="ECO:0007669"/>
    <property type="project" value="InterPro"/>
</dbReference>
<dbReference type="EC" id="3.1.3.16" evidence="2"/>
<dbReference type="GO" id="GO:0005634">
    <property type="term" value="C:nucleus"/>
    <property type="evidence" value="ECO:0007669"/>
    <property type="project" value="UniProtKB-SubCell"/>
</dbReference>
<dbReference type="PROSITE" id="PS50969">
    <property type="entry name" value="FCP1"/>
    <property type="match status" value="1"/>
</dbReference>
<keyword evidence="4" id="KW-0539">Nucleus</keyword>
<comment type="catalytic activity">
    <reaction evidence="6">
        <text>O-phospho-L-threonyl-[protein] + H2O = L-threonyl-[protein] + phosphate</text>
        <dbReference type="Rhea" id="RHEA:47004"/>
        <dbReference type="Rhea" id="RHEA-COMP:11060"/>
        <dbReference type="Rhea" id="RHEA-COMP:11605"/>
        <dbReference type="ChEBI" id="CHEBI:15377"/>
        <dbReference type="ChEBI" id="CHEBI:30013"/>
        <dbReference type="ChEBI" id="CHEBI:43474"/>
        <dbReference type="ChEBI" id="CHEBI:61977"/>
        <dbReference type="EC" id="3.1.3.16"/>
    </reaction>
</comment>
<evidence type="ECO:0000256" key="7">
    <source>
        <dbReference type="SAM" id="MobiDB-lite"/>
    </source>
</evidence>
<reference evidence="10 11" key="1">
    <citation type="submission" date="2018-10" db="EMBL/GenBank/DDBJ databases">
        <authorList>
            <consortium name="Pathogen Informatics"/>
        </authorList>
    </citation>
    <scope>NUCLEOTIDE SEQUENCE [LARGE SCALE GENOMIC DNA]</scope>
</reference>